<name>A0A7J6LZG2_PEROL</name>
<evidence type="ECO:0000256" key="2">
    <source>
        <dbReference type="SAM" id="MobiDB-lite"/>
    </source>
</evidence>
<dbReference type="Proteomes" id="UP000570595">
    <property type="component" value="Unassembled WGS sequence"/>
</dbReference>
<accession>A0A7J6LZG2</accession>
<evidence type="ECO:0000256" key="1">
    <source>
        <dbReference type="SAM" id="Coils"/>
    </source>
</evidence>
<evidence type="ECO:0000313" key="4">
    <source>
        <dbReference type="Proteomes" id="UP000570595"/>
    </source>
</evidence>
<reference evidence="3 4" key="1">
    <citation type="submission" date="2020-04" db="EMBL/GenBank/DDBJ databases">
        <title>Perkinsus olseni comparative genomics.</title>
        <authorList>
            <person name="Bogema D.R."/>
        </authorList>
    </citation>
    <scope>NUCLEOTIDE SEQUENCE [LARGE SCALE GENOMIC DNA]</scope>
    <source>
        <strain evidence="3">ATCC PRA-179</strain>
    </source>
</reference>
<protein>
    <submittedName>
        <fullName evidence="3">Uncharacterized protein</fullName>
    </submittedName>
</protein>
<feature type="coiled-coil region" evidence="1">
    <location>
        <begin position="479"/>
        <end position="531"/>
    </location>
</feature>
<feature type="region of interest" description="Disordered" evidence="2">
    <location>
        <begin position="543"/>
        <end position="563"/>
    </location>
</feature>
<proteinExistence type="predicted"/>
<dbReference type="AlphaFoldDB" id="A0A7J6LZG2"/>
<feature type="coiled-coil region" evidence="1">
    <location>
        <begin position="359"/>
        <end position="393"/>
    </location>
</feature>
<sequence>MDRPWMPRTHGEERRILPAGSAIRELLRRYELLLENYEELSRAAEGKASMVEAKQEGLRKLQQEARDEEMALASELHAAQLRLDKCKVERGELEEMVRRATDEKERKAAVIDEASRAVEQLFLRVLSTCRLRSRAAAMMDMVDNKYVDNDSVEDRSGGKRRLRFDLLVHAVLERVLEVKFILETARAKLKDRPGSGSGGDEAPRSYPELEASVRIVDAATDEEGEISLMGDEPSLGHSVLGDISNTGRSRSVGRRMRVYPGQPKEGPSAARRMDSYPVQPREQRSRSVCGYTGRTRQGVDKENDDYHDGGAIFTSRRATAAAPGMAALARRNEAEIIAAAPFQPSTASGGRFRRGAHRHRDEDRHIRMLEAELDRYRQMVDLLRERERVAEEMVSREVQTDDCLVVRDDYGAASSGTTDRPLPPLSVQVRDLEKALIEKTKEWSQSKLSLEAEVHDLRQEKCLNDMRVEELQRESAHEISKAQQELKFAQIENIQLRMQVQEATRMGDEEFRRLKAEVIRLRTELEETASELKLARMVTMDVPAVSSSSEAKEEVTRPELSLL</sequence>
<evidence type="ECO:0000313" key="3">
    <source>
        <dbReference type="EMBL" id="KAF4664677.1"/>
    </source>
</evidence>
<organism evidence="3 4">
    <name type="scientific">Perkinsus olseni</name>
    <name type="common">Perkinsus atlanticus</name>
    <dbReference type="NCBI Taxonomy" id="32597"/>
    <lineage>
        <taxon>Eukaryota</taxon>
        <taxon>Sar</taxon>
        <taxon>Alveolata</taxon>
        <taxon>Perkinsozoa</taxon>
        <taxon>Perkinsea</taxon>
        <taxon>Perkinsida</taxon>
        <taxon>Perkinsidae</taxon>
        <taxon>Perkinsus</taxon>
    </lineage>
</organism>
<keyword evidence="1" id="KW-0175">Coiled coil</keyword>
<comment type="caution">
    <text evidence="3">The sequence shown here is derived from an EMBL/GenBank/DDBJ whole genome shotgun (WGS) entry which is preliminary data.</text>
</comment>
<gene>
    <name evidence="3" type="ORF">FOZ61_000599</name>
</gene>
<dbReference type="EMBL" id="JABAHT010000111">
    <property type="protein sequence ID" value="KAF4664677.1"/>
    <property type="molecule type" value="Genomic_DNA"/>
</dbReference>
<feature type="coiled-coil region" evidence="1">
    <location>
        <begin position="23"/>
        <end position="103"/>
    </location>
</feature>
<feature type="region of interest" description="Disordered" evidence="2">
    <location>
        <begin position="228"/>
        <end position="287"/>
    </location>
</feature>